<organism evidence="1 2">
    <name type="scientific">Persea americana</name>
    <name type="common">Avocado</name>
    <dbReference type="NCBI Taxonomy" id="3435"/>
    <lineage>
        <taxon>Eukaryota</taxon>
        <taxon>Viridiplantae</taxon>
        <taxon>Streptophyta</taxon>
        <taxon>Embryophyta</taxon>
        <taxon>Tracheophyta</taxon>
        <taxon>Spermatophyta</taxon>
        <taxon>Magnoliopsida</taxon>
        <taxon>Magnoliidae</taxon>
        <taxon>Laurales</taxon>
        <taxon>Lauraceae</taxon>
        <taxon>Persea</taxon>
    </lineage>
</organism>
<comment type="caution">
    <text evidence="1">The sequence shown here is derived from an EMBL/GenBank/DDBJ whole genome shotgun (WGS) entry which is preliminary data.</text>
</comment>
<evidence type="ECO:0000313" key="2">
    <source>
        <dbReference type="Proteomes" id="UP001234297"/>
    </source>
</evidence>
<gene>
    <name evidence="1" type="ORF">MRB53_027001</name>
</gene>
<accession>A0ACC2LK68</accession>
<proteinExistence type="predicted"/>
<evidence type="ECO:0000313" key="1">
    <source>
        <dbReference type="EMBL" id="KAJ8633665.1"/>
    </source>
</evidence>
<sequence>MAQGRFFSGDEQRHAAAAATATPESFTGSGSPFSGSRDLLLRRGSSRNSWSSVLVHGDESSNAQQRRSAAATDPIKQSVAAAMAASPAETEIRSDGDAT</sequence>
<reference evidence="1 2" key="1">
    <citation type="journal article" date="2022" name="Hortic Res">
        <title>A haplotype resolved chromosomal level avocado genome allows analysis of novel avocado genes.</title>
        <authorList>
            <person name="Nath O."/>
            <person name="Fletcher S.J."/>
            <person name="Hayward A."/>
            <person name="Shaw L.M."/>
            <person name="Masouleh A.K."/>
            <person name="Furtado A."/>
            <person name="Henry R.J."/>
            <person name="Mitter N."/>
        </authorList>
    </citation>
    <scope>NUCLEOTIDE SEQUENCE [LARGE SCALE GENOMIC DNA]</scope>
    <source>
        <strain evidence="2">cv. Hass</strain>
    </source>
</reference>
<protein>
    <submittedName>
        <fullName evidence="1">Uncharacterized protein</fullName>
    </submittedName>
</protein>
<dbReference type="EMBL" id="CM056816">
    <property type="protein sequence ID" value="KAJ8633665.1"/>
    <property type="molecule type" value="Genomic_DNA"/>
</dbReference>
<keyword evidence="2" id="KW-1185">Reference proteome</keyword>
<dbReference type="Proteomes" id="UP001234297">
    <property type="component" value="Chromosome 8"/>
</dbReference>
<name>A0ACC2LK68_PERAE</name>